<sequence length="666" mass="75247">MSESSILSLGPQVRDSATEDNNHNNFTSEEWEKLSRQSKHRRARFACLACRSRKVRCDVTERFPCGNCAWSDAECITQRRRRPKLPNLPRSPDVQYAASSAIGIQPAEIVVENKAPTDQTSFPLQHSAETQSPSDVLTSLGCISDLASVRDGSATDCGLSQHSSQPTNELPPFIKPRENNLDDTDEAYLVSKGALTLPDAASQTQLLQAYLDFTYPFLPVLDIQRLVRILDPNGGEDGQISLLLYQSMMFAGTAHVGIDCLVRLGFNSRQQARRKFFNIVKLLYTFDCECDQLDTIQALLIMSMWYDDECRQGPGHWIDSAISQAFHGGFHRDAAPSDLSLCDWHIRRRVWWACFARDRLLSLAWGRPAIIRDEDFDVAPLREEDFTFDDTQTFGSRISLGFWQNQRDRHRFVSLYIATVDLCRHLSNTSETYRHSPLSDSTTGPIDYSRMLRLENRCTKQGSDTELLQWYNSLSWGVKPGVSLCDALKENDPLKVQEVNLELLYYAATSFIYRARFTFLSDSAIFDPERERMRMCMRYAAWRISEIAGVIHEAKMANLLPPTSITSALLGAAVHLVDMKGTEMAEYQSHEGFARCLRLIDDMKEVHGAAYVAEGAISWALEGIFPGHHQMPNAAVGEPDILDQDILRDLESHPDELFCMTGLLES</sequence>
<accession>A0ACC0VFR8</accession>
<evidence type="ECO:0000313" key="1">
    <source>
        <dbReference type="EMBL" id="KAI9904608.1"/>
    </source>
</evidence>
<comment type="caution">
    <text evidence="1">The sequence shown here is derived from an EMBL/GenBank/DDBJ whole genome shotgun (WGS) entry which is preliminary data.</text>
</comment>
<dbReference type="EMBL" id="CM047940">
    <property type="protein sequence ID" value="KAI9904608.1"/>
    <property type="molecule type" value="Genomic_DNA"/>
</dbReference>
<keyword evidence="2" id="KW-1185">Reference proteome</keyword>
<proteinExistence type="predicted"/>
<evidence type="ECO:0000313" key="2">
    <source>
        <dbReference type="Proteomes" id="UP001163324"/>
    </source>
</evidence>
<gene>
    <name evidence="1" type="ORF">N3K66_001137</name>
</gene>
<name>A0ACC0VFR8_9HYPO</name>
<dbReference type="Proteomes" id="UP001163324">
    <property type="component" value="Chromosome 1"/>
</dbReference>
<reference evidence="1" key="1">
    <citation type="submission" date="2022-10" db="EMBL/GenBank/DDBJ databases">
        <title>Complete Genome of Trichothecium roseum strain YXFP-22015, a Plant Pathogen Isolated from Citrus.</title>
        <authorList>
            <person name="Wang Y."/>
            <person name="Zhu L."/>
        </authorList>
    </citation>
    <scope>NUCLEOTIDE SEQUENCE</scope>
    <source>
        <strain evidence="1">YXFP-22015</strain>
    </source>
</reference>
<protein>
    <submittedName>
        <fullName evidence="1">Uncharacterized protein</fullName>
    </submittedName>
</protein>
<organism evidence="1 2">
    <name type="scientific">Trichothecium roseum</name>
    <dbReference type="NCBI Taxonomy" id="47278"/>
    <lineage>
        <taxon>Eukaryota</taxon>
        <taxon>Fungi</taxon>
        <taxon>Dikarya</taxon>
        <taxon>Ascomycota</taxon>
        <taxon>Pezizomycotina</taxon>
        <taxon>Sordariomycetes</taxon>
        <taxon>Hypocreomycetidae</taxon>
        <taxon>Hypocreales</taxon>
        <taxon>Hypocreales incertae sedis</taxon>
        <taxon>Trichothecium</taxon>
    </lineage>
</organism>